<dbReference type="AlphaFoldDB" id="A0A0R3XCA9"/>
<reference evidence="1" key="1">
    <citation type="submission" date="2017-02" db="UniProtKB">
        <authorList>
            <consortium name="WormBaseParasite"/>
        </authorList>
    </citation>
    <scope>IDENTIFICATION</scope>
</reference>
<protein>
    <submittedName>
        <fullName evidence="1">Vanin_C domain-containing protein</fullName>
    </submittedName>
</protein>
<evidence type="ECO:0000313" key="1">
    <source>
        <dbReference type="WBParaSite" id="TTAC_0001118601-mRNA-1"/>
    </source>
</evidence>
<sequence length="168" mass="18489">LNCEIVIYCISFFVFPESHYQYAPSDNPHSVSYYTGCEFECCFTEQDFLVDVILDDVSPFAGSSFHPSSADHSAADFFTVAGAETGMWHTSRMGRNGGQKREGKREYFSLTERCLHQQLSERLGGEATSLLVDQALLRHPSSLSASTLSDAFLSAITVTIVIVAARLG</sequence>
<proteinExistence type="predicted"/>
<name>A0A0R3XCA9_HYDTA</name>
<organism evidence="1">
    <name type="scientific">Hydatigena taeniaeformis</name>
    <name type="common">Feline tapeworm</name>
    <name type="synonym">Taenia taeniaeformis</name>
    <dbReference type="NCBI Taxonomy" id="6205"/>
    <lineage>
        <taxon>Eukaryota</taxon>
        <taxon>Metazoa</taxon>
        <taxon>Spiralia</taxon>
        <taxon>Lophotrochozoa</taxon>
        <taxon>Platyhelminthes</taxon>
        <taxon>Cestoda</taxon>
        <taxon>Eucestoda</taxon>
        <taxon>Cyclophyllidea</taxon>
        <taxon>Taeniidae</taxon>
        <taxon>Hydatigera</taxon>
    </lineage>
</organism>
<accession>A0A0R3XCA9</accession>
<dbReference type="WBParaSite" id="TTAC_0001118601-mRNA-1">
    <property type="protein sequence ID" value="TTAC_0001118601-mRNA-1"/>
    <property type="gene ID" value="TTAC_0001118601"/>
</dbReference>